<proteinExistence type="inferred from homology"/>
<evidence type="ECO:0000256" key="1">
    <source>
        <dbReference type="ARBA" id="ARBA00004752"/>
    </source>
</evidence>
<keyword evidence="12" id="KW-1185">Reference proteome</keyword>
<dbReference type="GO" id="GO:0071555">
    <property type="term" value="P:cell wall organization"/>
    <property type="evidence" value="ECO:0007669"/>
    <property type="project" value="UniProtKB-UniRule"/>
</dbReference>
<dbReference type="CDD" id="cd16913">
    <property type="entry name" value="YkuD_like"/>
    <property type="match status" value="1"/>
</dbReference>
<evidence type="ECO:0000256" key="8">
    <source>
        <dbReference type="ARBA" id="ARBA00023316"/>
    </source>
</evidence>
<dbReference type="AlphaFoldDB" id="A0A1I2T189"/>
<feature type="active site" description="Nucleophile" evidence="9">
    <location>
        <position position="149"/>
    </location>
</feature>
<evidence type="ECO:0000256" key="3">
    <source>
        <dbReference type="ARBA" id="ARBA00022676"/>
    </source>
</evidence>
<dbReference type="InterPro" id="IPR050979">
    <property type="entry name" value="LD-transpeptidase"/>
</dbReference>
<evidence type="ECO:0000313" key="11">
    <source>
        <dbReference type="EMBL" id="SFG56011.1"/>
    </source>
</evidence>
<keyword evidence="3" id="KW-0328">Glycosyltransferase</keyword>
<gene>
    <name evidence="11" type="ORF">SAMN05192565_105199</name>
</gene>
<comment type="pathway">
    <text evidence="1 9">Cell wall biogenesis; peptidoglycan biosynthesis.</text>
</comment>
<evidence type="ECO:0000256" key="4">
    <source>
        <dbReference type="ARBA" id="ARBA00022679"/>
    </source>
</evidence>
<comment type="similarity">
    <text evidence="2">Belongs to the YkuD family.</text>
</comment>
<organism evidence="11 12">
    <name type="scientific">Methylobacterium gossipiicola</name>
    <dbReference type="NCBI Taxonomy" id="582675"/>
    <lineage>
        <taxon>Bacteria</taxon>
        <taxon>Pseudomonadati</taxon>
        <taxon>Pseudomonadota</taxon>
        <taxon>Alphaproteobacteria</taxon>
        <taxon>Hyphomicrobiales</taxon>
        <taxon>Methylobacteriaceae</taxon>
        <taxon>Methylobacterium</taxon>
    </lineage>
</organism>
<evidence type="ECO:0000256" key="5">
    <source>
        <dbReference type="ARBA" id="ARBA00022801"/>
    </source>
</evidence>
<dbReference type="InterPro" id="IPR005490">
    <property type="entry name" value="LD_TPept_cat_dom"/>
</dbReference>
<dbReference type="GO" id="GO:0018104">
    <property type="term" value="P:peptidoglycan-protein cross-linking"/>
    <property type="evidence" value="ECO:0007669"/>
    <property type="project" value="TreeGrafter"/>
</dbReference>
<feature type="active site" description="Proton donor/acceptor" evidence="9">
    <location>
        <position position="133"/>
    </location>
</feature>
<dbReference type="UniPathway" id="UPA00219"/>
<dbReference type="PANTHER" id="PTHR30582">
    <property type="entry name" value="L,D-TRANSPEPTIDASE"/>
    <property type="match status" value="1"/>
</dbReference>
<dbReference type="SUPFAM" id="SSF141523">
    <property type="entry name" value="L,D-transpeptidase catalytic domain-like"/>
    <property type="match status" value="1"/>
</dbReference>
<evidence type="ECO:0000256" key="9">
    <source>
        <dbReference type="PROSITE-ProRule" id="PRU01373"/>
    </source>
</evidence>
<dbReference type="Pfam" id="PF03734">
    <property type="entry name" value="YkuD"/>
    <property type="match status" value="1"/>
</dbReference>
<dbReference type="GO" id="GO:0071972">
    <property type="term" value="F:peptidoglycan L,D-transpeptidase activity"/>
    <property type="evidence" value="ECO:0007669"/>
    <property type="project" value="TreeGrafter"/>
</dbReference>
<dbReference type="GO" id="GO:0016757">
    <property type="term" value="F:glycosyltransferase activity"/>
    <property type="evidence" value="ECO:0007669"/>
    <property type="project" value="UniProtKB-KW"/>
</dbReference>
<dbReference type="EMBL" id="FOPM01000005">
    <property type="protein sequence ID" value="SFG56011.1"/>
    <property type="molecule type" value="Genomic_DNA"/>
</dbReference>
<name>A0A1I2T189_9HYPH</name>
<dbReference type="GO" id="GO:0008360">
    <property type="term" value="P:regulation of cell shape"/>
    <property type="evidence" value="ECO:0007669"/>
    <property type="project" value="UniProtKB-UniRule"/>
</dbReference>
<evidence type="ECO:0000259" key="10">
    <source>
        <dbReference type="PROSITE" id="PS52029"/>
    </source>
</evidence>
<keyword evidence="8 9" id="KW-0961">Cell wall biogenesis/degradation</keyword>
<keyword evidence="4" id="KW-0808">Transferase</keyword>
<keyword evidence="7 9" id="KW-0573">Peptidoglycan synthesis</keyword>
<dbReference type="InterPro" id="IPR038063">
    <property type="entry name" value="Transpep_catalytic_dom"/>
</dbReference>
<evidence type="ECO:0000256" key="7">
    <source>
        <dbReference type="ARBA" id="ARBA00022984"/>
    </source>
</evidence>
<dbReference type="Proteomes" id="UP000199229">
    <property type="component" value="Unassembled WGS sequence"/>
</dbReference>
<reference evidence="12" key="1">
    <citation type="submission" date="2016-10" db="EMBL/GenBank/DDBJ databases">
        <authorList>
            <person name="Varghese N."/>
            <person name="Submissions S."/>
        </authorList>
    </citation>
    <scope>NUCLEOTIDE SEQUENCE [LARGE SCALE GENOMIC DNA]</scope>
    <source>
        <strain evidence="12">Gh-105</strain>
    </source>
</reference>
<keyword evidence="6 9" id="KW-0133">Cell shape</keyword>
<feature type="domain" description="L,D-TPase catalytic" evidence="10">
    <location>
        <begin position="43"/>
        <end position="173"/>
    </location>
</feature>
<evidence type="ECO:0000313" key="12">
    <source>
        <dbReference type="Proteomes" id="UP000199229"/>
    </source>
</evidence>
<protein>
    <submittedName>
        <fullName evidence="11">L,D-transpeptidase catalytic domain</fullName>
    </submittedName>
</protein>
<dbReference type="GO" id="GO:0005576">
    <property type="term" value="C:extracellular region"/>
    <property type="evidence" value="ECO:0007669"/>
    <property type="project" value="TreeGrafter"/>
</dbReference>
<dbReference type="FunFam" id="2.40.440.10:FF:000002">
    <property type="entry name" value="L,D-transpeptidase ErfK/SrfK"/>
    <property type="match status" value="1"/>
</dbReference>
<keyword evidence="5" id="KW-0378">Hydrolase</keyword>
<accession>A0A1I2T189</accession>
<dbReference type="PROSITE" id="PS52029">
    <property type="entry name" value="LD_TPASE"/>
    <property type="match status" value="1"/>
</dbReference>
<sequence>MLDGDGTMMGVRECAVAAAACWLATAPVAAREVVAFQEDVGPGTVVVHTAARQLYFVNGDGTAIRYPVAVGKPGKQWTGAREIDGKYVQPAWSPPREVKRDNPRLPNIIAGGAPNNPMGSAALTLSGGEYAIHGTNRPSSIGSYASYGCIRMYNQDVVDLYSRVSVGTPVYVVR</sequence>
<evidence type="ECO:0000256" key="6">
    <source>
        <dbReference type="ARBA" id="ARBA00022960"/>
    </source>
</evidence>
<dbReference type="Gene3D" id="2.40.440.10">
    <property type="entry name" value="L,D-transpeptidase catalytic domain-like"/>
    <property type="match status" value="1"/>
</dbReference>
<evidence type="ECO:0000256" key="2">
    <source>
        <dbReference type="ARBA" id="ARBA00005992"/>
    </source>
</evidence>
<dbReference type="PANTHER" id="PTHR30582:SF24">
    <property type="entry name" value="L,D-TRANSPEPTIDASE ERFK_SRFK-RELATED"/>
    <property type="match status" value="1"/>
</dbReference>